<accession>A0A8C0HBP7</accession>
<dbReference type="GeneTree" id="ENSGT01030000234536"/>
<evidence type="ECO:0000259" key="4">
    <source>
        <dbReference type="PROSITE" id="PS50835"/>
    </source>
</evidence>
<dbReference type="PROSITE" id="PS50835">
    <property type="entry name" value="IG_LIKE"/>
    <property type="match status" value="1"/>
</dbReference>
<reference evidence="5" key="1">
    <citation type="submission" date="2025-08" db="UniProtKB">
        <authorList>
            <consortium name="Ensembl"/>
        </authorList>
    </citation>
    <scope>IDENTIFICATION</scope>
</reference>
<dbReference type="GO" id="GO:0005576">
    <property type="term" value="C:extracellular region"/>
    <property type="evidence" value="ECO:0007669"/>
    <property type="project" value="UniProtKB-ARBA"/>
</dbReference>
<dbReference type="SMART" id="SM00406">
    <property type="entry name" value="IGv"/>
    <property type="match status" value="1"/>
</dbReference>
<feature type="domain" description="Ig-like" evidence="4">
    <location>
        <begin position="1"/>
        <end position="110"/>
    </location>
</feature>
<dbReference type="Proteomes" id="UP000694404">
    <property type="component" value="Unplaced"/>
</dbReference>
<keyword evidence="3" id="KW-1280">Immunoglobulin</keyword>
<dbReference type="AlphaFoldDB" id="A0A8C0HBP7"/>
<keyword evidence="2" id="KW-1064">Adaptive immunity</keyword>
<keyword evidence="1" id="KW-0391">Immunity</keyword>
<dbReference type="OMA" id="YYSARGT"/>
<evidence type="ECO:0000256" key="1">
    <source>
        <dbReference type="ARBA" id="ARBA00022859"/>
    </source>
</evidence>
<dbReference type="PANTHER" id="PTHR23266">
    <property type="entry name" value="IMMUNOGLOBULIN HEAVY CHAIN"/>
    <property type="match status" value="1"/>
</dbReference>
<dbReference type="InterPro" id="IPR013106">
    <property type="entry name" value="Ig_V-set"/>
</dbReference>
<dbReference type="Pfam" id="PF07686">
    <property type="entry name" value="V-set"/>
    <property type="match status" value="1"/>
</dbReference>
<dbReference type="InterPro" id="IPR013783">
    <property type="entry name" value="Ig-like_fold"/>
</dbReference>
<proteinExistence type="predicted"/>
<organism evidence="5 6">
    <name type="scientific">Chelonoidis abingdonii</name>
    <name type="common">Abingdon island giant tortoise</name>
    <name type="synonym">Testudo abingdonii</name>
    <dbReference type="NCBI Taxonomy" id="106734"/>
    <lineage>
        <taxon>Eukaryota</taxon>
        <taxon>Metazoa</taxon>
        <taxon>Chordata</taxon>
        <taxon>Craniata</taxon>
        <taxon>Vertebrata</taxon>
        <taxon>Euteleostomi</taxon>
        <taxon>Archelosauria</taxon>
        <taxon>Testudinata</taxon>
        <taxon>Testudines</taxon>
        <taxon>Cryptodira</taxon>
        <taxon>Durocryptodira</taxon>
        <taxon>Testudinoidea</taxon>
        <taxon>Testudinidae</taxon>
        <taxon>Chelonoidis</taxon>
    </lineage>
</organism>
<dbReference type="SUPFAM" id="SSF48726">
    <property type="entry name" value="Immunoglobulin"/>
    <property type="match status" value="1"/>
</dbReference>
<name>A0A8C0HBP7_CHEAB</name>
<sequence length="110" mass="11938">QVWLVQSGPGVVRPRETLALTCAVSRVSVTDGTYYWQLIRQAVGKGLECMGLLLPNSKGTSYAPSLKGRSRIIISTDSSKNQFSLQLRSLTAADTGTYYCTGDTETQSTE</sequence>
<dbReference type="Gene3D" id="2.60.40.10">
    <property type="entry name" value="Immunoglobulins"/>
    <property type="match status" value="1"/>
</dbReference>
<reference evidence="5" key="2">
    <citation type="submission" date="2025-09" db="UniProtKB">
        <authorList>
            <consortium name="Ensembl"/>
        </authorList>
    </citation>
    <scope>IDENTIFICATION</scope>
</reference>
<protein>
    <recommendedName>
        <fullName evidence="4">Ig-like domain-containing protein</fullName>
    </recommendedName>
</protein>
<dbReference type="GO" id="GO:0019814">
    <property type="term" value="C:immunoglobulin complex"/>
    <property type="evidence" value="ECO:0007669"/>
    <property type="project" value="UniProtKB-KW"/>
</dbReference>
<evidence type="ECO:0000313" key="5">
    <source>
        <dbReference type="Ensembl" id="ENSCABP00000021580.1"/>
    </source>
</evidence>
<dbReference type="InterPro" id="IPR007110">
    <property type="entry name" value="Ig-like_dom"/>
</dbReference>
<evidence type="ECO:0000256" key="3">
    <source>
        <dbReference type="ARBA" id="ARBA00043265"/>
    </source>
</evidence>
<keyword evidence="6" id="KW-1185">Reference proteome</keyword>
<evidence type="ECO:0000313" key="6">
    <source>
        <dbReference type="Proteomes" id="UP000694404"/>
    </source>
</evidence>
<evidence type="ECO:0000256" key="2">
    <source>
        <dbReference type="ARBA" id="ARBA00023130"/>
    </source>
</evidence>
<dbReference type="GO" id="GO:0002250">
    <property type="term" value="P:adaptive immune response"/>
    <property type="evidence" value="ECO:0007669"/>
    <property type="project" value="UniProtKB-KW"/>
</dbReference>
<dbReference type="Ensembl" id="ENSCABT00000023639.1">
    <property type="protein sequence ID" value="ENSCABP00000021580.1"/>
    <property type="gene ID" value="ENSCABG00000015898.1"/>
</dbReference>
<dbReference type="InterPro" id="IPR036179">
    <property type="entry name" value="Ig-like_dom_sf"/>
</dbReference>
<dbReference type="InterPro" id="IPR050199">
    <property type="entry name" value="IgHV"/>
</dbReference>